<dbReference type="Gene3D" id="3.40.1190.20">
    <property type="match status" value="1"/>
</dbReference>
<keyword evidence="4" id="KW-1185">Reference proteome</keyword>
<dbReference type="HOGENOM" id="CLU_056966_0_0_1"/>
<dbReference type="RefSeq" id="XP_001387662.2">
    <property type="nucleotide sequence ID" value="XM_001387625.1"/>
</dbReference>
<feature type="domain" description="Carbohydrate kinase PfkB" evidence="2">
    <location>
        <begin position="18"/>
        <end position="176"/>
    </location>
</feature>
<accession>A3GET3</accession>
<dbReference type="SUPFAM" id="SSF53613">
    <property type="entry name" value="Ribokinase-like"/>
    <property type="match status" value="1"/>
</dbReference>
<evidence type="ECO:0000313" key="3">
    <source>
        <dbReference type="EMBL" id="EAZ63639.2"/>
    </source>
</evidence>
<dbReference type="AlphaFoldDB" id="A3GET3"/>
<evidence type="ECO:0000256" key="1">
    <source>
        <dbReference type="ARBA" id="ARBA00022723"/>
    </source>
</evidence>
<feature type="non-terminal residue" evidence="3">
    <location>
        <position position="1"/>
    </location>
</feature>
<dbReference type="InParanoid" id="A3GET3"/>
<proteinExistence type="predicted"/>
<dbReference type="Proteomes" id="UP000002258">
    <property type="component" value="Chromosome 1"/>
</dbReference>
<dbReference type="InterPro" id="IPR029056">
    <property type="entry name" value="Ribokinase-like"/>
</dbReference>
<dbReference type="OMA" id="ACADMSV"/>
<reference evidence="3 4" key="1">
    <citation type="journal article" date="2007" name="Nat. Biotechnol.">
        <title>Genome sequence of the lignocellulose-bioconverting and xylose-fermenting yeast Pichia stipitis.</title>
        <authorList>
            <person name="Jeffries T.W."/>
            <person name="Grigoriev I.V."/>
            <person name="Grimwood J."/>
            <person name="Laplaza J.M."/>
            <person name="Aerts A."/>
            <person name="Salamov A."/>
            <person name="Schmutz J."/>
            <person name="Lindquist E."/>
            <person name="Dehal P."/>
            <person name="Shapiro H."/>
            <person name="Jin Y.S."/>
            <person name="Passoth V."/>
            <person name="Richardson P.M."/>
        </authorList>
    </citation>
    <scope>NUCLEOTIDE SEQUENCE [LARGE SCALE GENOMIC DNA]</scope>
    <source>
        <strain evidence="4">ATCC 58785 / CBS 6054 / NBRC 10063 / NRRL Y-11545</strain>
    </source>
</reference>
<dbReference type="InterPro" id="IPR011611">
    <property type="entry name" value="PfkB_dom"/>
</dbReference>
<comment type="caution">
    <text evidence="3">The sequence shown here is derived from an EMBL/GenBank/DDBJ whole genome shotgun (WGS) entry which is preliminary data.</text>
</comment>
<dbReference type="GO" id="GO:0005737">
    <property type="term" value="C:cytoplasm"/>
    <property type="evidence" value="ECO:0007669"/>
    <property type="project" value="TreeGrafter"/>
</dbReference>
<dbReference type="PANTHER" id="PTHR42909:SF1">
    <property type="entry name" value="CARBOHYDRATE KINASE PFKB DOMAIN-CONTAINING PROTEIN"/>
    <property type="match status" value="1"/>
</dbReference>
<dbReference type="GO" id="GO:0046872">
    <property type="term" value="F:metal ion binding"/>
    <property type="evidence" value="ECO:0007669"/>
    <property type="project" value="UniProtKB-KW"/>
</dbReference>
<dbReference type="GO" id="GO:0004730">
    <property type="term" value="F:pseudouridylate synthase activity"/>
    <property type="evidence" value="ECO:0007669"/>
    <property type="project" value="TreeGrafter"/>
</dbReference>
<dbReference type="EMBL" id="AAVQ01000001">
    <property type="protein sequence ID" value="EAZ63639.2"/>
    <property type="molecule type" value="Genomic_DNA"/>
</dbReference>
<keyword evidence="1" id="KW-0479">Metal-binding</keyword>
<evidence type="ECO:0000313" key="4">
    <source>
        <dbReference type="Proteomes" id="UP000002258"/>
    </source>
</evidence>
<gene>
    <name evidence="3" type="ORF">PICST_51621</name>
</gene>
<organism evidence="3 4">
    <name type="scientific">Scheffersomyces stipitis (strain ATCC 58785 / CBS 6054 / NBRC 10063 / NRRL Y-11545)</name>
    <name type="common">Yeast</name>
    <name type="synonym">Pichia stipitis</name>
    <dbReference type="NCBI Taxonomy" id="322104"/>
    <lineage>
        <taxon>Eukaryota</taxon>
        <taxon>Fungi</taxon>
        <taxon>Dikarya</taxon>
        <taxon>Ascomycota</taxon>
        <taxon>Saccharomycotina</taxon>
        <taxon>Pichiomycetes</taxon>
        <taxon>Debaryomycetaceae</taxon>
        <taxon>Scheffersomyces</taxon>
    </lineage>
</organism>
<name>A3GET3_PICST</name>
<protein>
    <recommendedName>
        <fullName evidence="2">Carbohydrate kinase PfkB domain-containing protein</fullName>
    </recommendedName>
</protein>
<evidence type="ECO:0000259" key="2">
    <source>
        <dbReference type="Pfam" id="PF00294"/>
    </source>
</evidence>
<dbReference type="GeneID" id="4850776"/>
<dbReference type="STRING" id="322104.A3GET3"/>
<dbReference type="KEGG" id="pic:PICST_51621"/>
<dbReference type="Pfam" id="PF00294">
    <property type="entry name" value="PfkB"/>
    <property type="match status" value="1"/>
</dbReference>
<sequence>IAQMKDKVHMNDSNIAVIKASVGGVGHNISLASHYFLSKSKFVSIVGNDFAGRAILNQLKSSEFDASATAQYSATHDSDGNLVVAAADMSIIEEDFSEFVIDQVSPQVSNIVFDCNLSPTLVNKVMNSLQASNKVVNVIIEPTSLPKSSRIAKLINRPFPNNFIKLITPTVSELEAIHASFYNNDKYDDYDEWFPVLDSLGVDSFFRDKLNLLASKRFPVLKDLMDRGTLQQSFQLVPFFQNILIKIGSKGAIMVSLSENVNDYKSIPTTSKYKPAFILASEGRRMGVVIEYFPIPMENENLDIINVTGAGDSMLGTLVAQLSNSPYNWLATEINSVEQEWSKWEHIYKAQLASGLTLTCESAVSSGIQLIE</sequence>
<dbReference type="GO" id="GO:0016798">
    <property type="term" value="F:hydrolase activity, acting on glycosyl bonds"/>
    <property type="evidence" value="ECO:0007669"/>
    <property type="project" value="TreeGrafter"/>
</dbReference>
<dbReference type="eggNOG" id="KOG3009">
    <property type="taxonomic scope" value="Eukaryota"/>
</dbReference>
<dbReference type="OrthoDB" id="198885at2759"/>
<dbReference type="PANTHER" id="PTHR42909">
    <property type="entry name" value="ZGC:136858"/>
    <property type="match status" value="1"/>
</dbReference>